<dbReference type="PANTHER" id="PTHR11817">
    <property type="entry name" value="PYRUVATE KINASE"/>
    <property type="match status" value="1"/>
</dbReference>
<accession>A0AAN8ZT57</accession>
<dbReference type="Gene3D" id="3.20.20.60">
    <property type="entry name" value="Phosphoenolpyruvate-binding domains"/>
    <property type="match status" value="1"/>
</dbReference>
<keyword evidence="9" id="KW-0067">ATP-binding</keyword>
<evidence type="ECO:0000256" key="8">
    <source>
        <dbReference type="ARBA" id="ARBA00022777"/>
    </source>
</evidence>
<comment type="pathway">
    <text evidence="2">Carbohydrate degradation; glycolysis; pyruvate from D-glyceraldehyde 3-phosphate: step 5/5.</text>
</comment>
<evidence type="ECO:0000256" key="4">
    <source>
        <dbReference type="ARBA" id="ARBA00012142"/>
    </source>
</evidence>
<keyword evidence="12 15" id="KW-0670">Pyruvate</keyword>
<sequence length="106" mass="12163">MWIFQAALVLVLVHTLFITFIEKLVCTASCSLEELVKFAMGGMNVIRLNMLHGTRDWHLDVIRSIKRLDEEKRFYVSIMMDTEGSQINVVDPFINQSTDSDSSSKH</sequence>
<comment type="similarity">
    <text evidence="3">Belongs to the pyruvate kinase family.</text>
</comment>
<feature type="chain" id="PRO_5042995862" description="pyruvate kinase" evidence="13">
    <location>
        <begin position="24"/>
        <end position="106"/>
    </location>
</feature>
<comment type="cofactor">
    <cofactor evidence="1">
        <name>K(+)</name>
        <dbReference type="ChEBI" id="CHEBI:29103"/>
    </cofactor>
</comment>
<keyword evidence="7" id="KW-0547">Nucleotide-binding</keyword>
<protein>
    <recommendedName>
        <fullName evidence="4">pyruvate kinase</fullName>
        <ecNumber evidence="4">2.7.1.40</ecNumber>
    </recommendedName>
</protein>
<evidence type="ECO:0000256" key="2">
    <source>
        <dbReference type="ARBA" id="ARBA00004997"/>
    </source>
</evidence>
<dbReference type="InterPro" id="IPR015793">
    <property type="entry name" value="Pyrv_Knase_brl"/>
</dbReference>
<dbReference type="GO" id="GO:0005524">
    <property type="term" value="F:ATP binding"/>
    <property type="evidence" value="ECO:0007669"/>
    <property type="project" value="UniProtKB-KW"/>
</dbReference>
<comment type="caution">
    <text evidence="15">The sequence shown here is derived from an EMBL/GenBank/DDBJ whole genome shotgun (WGS) entry which is preliminary data.</text>
</comment>
<reference evidence="15 16" key="1">
    <citation type="submission" date="2023-12" db="EMBL/GenBank/DDBJ databases">
        <title>A high-quality genome assembly for Dillenia turbinata (Dilleniales).</title>
        <authorList>
            <person name="Chanderbali A."/>
        </authorList>
    </citation>
    <scope>NUCLEOTIDE SEQUENCE [LARGE SCALE GENOMIC DNA]</scope>
    <source>
        <strain evidence="15">LSX21</strain>
        <tissue evidence="15">Leaf</tissue>
    </source>
</reference>
<evidence type="ECO:0000256" key="1">
    <source>
        <dbReference type="ARBA" id="ARBA00001958"/>
    </source>
</evidence>
<evidence type="ECO:0000256" key="7">
    <source>
        <dbReference type="ARBA" id="ARBA00022741"/>
    </source>
</evidence>
<evidence type="ECO:0000256" key="11">
    <source>
        <dbReference type="ARBA" id="ARBA00023152"/>
    </source>
</evidence>
<dbReference type="GO" id="GO:0016301">
    <property type="term" value="F:kinase activity"/>
    <property type="evidence" value="ECO:0007669"/>
    <property type="project" value="UniProtKB-KW"/>
</dbReference>
<gene>
    <name evidence="15" type="ORF">RJ641_013492</name>
</gene>
<evidence type="ECO:0000256" key="10">
    <source>
        <dbReference type="ARBA" id="ARBA00022842"/>
    </source>
</evidence>
<evidence type="ECO:0000256" key="6">
    <source>
        <dbReference type="ARBA" id="ARBA00022723"/>
    </source>
</evidence>
<dbReference type="Proteomes" id="UP001370490">
    <property type="component" value="Unassembled WGS sequence"/>
</dbReference>
<dbReference type="GO" id="GO:0004743">
    <property type="term" value="F:pyruvate kinase activity"/>
    <property type="evidence" value="ECO:0007669"/>
    <property type="project" value="UniProtKB-EC"/>
</dbReference>
<dbReference type="SUPFAM" id="SSF51621">
    <property type="entry name" value="Phosphoenolpyruvate/pyruvate domain"/>
    <property type="match status" value="1"/>
</dbReference>
<dbReference type="Pfam" id="PF00224">
    <property type="entry name" value="PK"/>
    <property type="match status" value="1"/>
</dbReference>
<feature type="domain" description="Pyruvate kinase barrel" evidence="14">
    <location>
        <begin position="24"/>
        <end position="89"/>
    </location>
</feature>
<dbReference type="GO" id="GO:0000287">
    <property type="term" value="F:magnesium ion binding"/>
    <property type="evidence" value="ECO:0007669"/>
    <property type="project" value="InterPro"/>
</dbReference>
<name>A0AAN8ZT57_9MAGN</name>
<evidence type="ECO:0000256" key="3">
    <source>
        <dbReference type="ARBA" id="ARBA00008663"/>
    </source>
</evidence>
<keyword evidence="11" id="KW-0324">Glycolysis</keyword>
<dbReference type="EC" id="2.7.1.40" evidence="4"/>
<evidence type="ECO:0000313" key="15">
    <source>
        <dbReference type="EMBL" id="KAK6945948.1"/>
    </source>
</evidence>
<evidence type="ECO:0000256" key="12">
    <source>
        <dbReference type="ARBA" id="ARBA00023317"/>
    </source>
</evidence>
<keyword evidence="5" id="KW-0808">Transferase</keyword>
<keyword evidence="8 15" id="KW-0418">Kinase</keyword>
<evidence type="ECO:0000256" key="13">
    <source>
        <dbReference type="SAM" id="SignalP"/>
    </source>
</evidence>
<dbReference type="InterPro" id="IPR015813">
    <property type="entry name" value="Pyrv/PenolPyrv_kinase-like_dom"/>
</dbReference>
<dbReference type="InterPro" id="IPR001697">
    <property type="entry name" value="Pyr_Knase"/>
</dbReference>
<evidence type="ECO:0000313" key="16">
    <source>
        <dbReference type="Proteomes" id="UP001370490"/>
    </source>
</evidence>
<organism evidence="15 16">
    <name type="scientific">Dillenia turbinata</name>
    <dbReference type="NCBI Taxonomy" id="194707"/>
    <lineage>
        <taxon>Eukaryota</taxon>
        <taxon>Viridiplantae</taxon>
        <taxon>Streptophyta</taxon>
        <taxon>Embryophyta</taxon>
        <taxon>Tracheophyta</taxon>
        <taxon>Spermatophyta</taxon>
        <taxon>Magnoliopsida</taxon>
        <taxon>eudicotyledons</taxon>
        <taxon>Gunneridae</taxon>
        <taxon>Pentapetalae</taxon>
        <taxon>Dilleniales</taxon>
        <taxon>Dilleniaceae</taxon>
        <taxon>Dillenia</taxon>
    </lineage>
</organism>
<evidence type="ECO:0000256" key="5">
    <source>
        <dbReference type="ARBA" id="ARBA00022679"/>
    </source>
</evidence>
<keyword evidence="6" id="KW-0479">Metal-binding</keyword>
<dbReference type="EMBL" id="JBAMMX010000002">
    <property type="protein sequence ID" value="KAK6945948.1"/>
    <property type="molecule type" value="Genomic_DNA"/>
</dbReference>
<keyword evidence="10" id="KW-0460">Magnesium</keyword>
<evidence type="ECO:0000256" key="9">
    <source>
        <dbReference type="ARBA" id="ARBA00022840"/>
    </source>
</evidence>
<evidence type="ECO:0000259" key="14">
    <source>
        <dbReference type="Pfam" id="PF00224"/>
    </source>
</evidence>
<keyword evidence="16" id="KW-1185">Reference proteome</keyword>
<proteinExistence type="inferred from homology"/>
<dbReference type="AlphaFoldDB" id="A0AAN8ZT57"/>
<feature type="signal peptide" evidence="13">
    <location>
        <begin position="1"/>
        <end position="23"/>
    </location>
</feature>
<keyword evidence="13" id="KW-0732">Signal</keyword>
<dbReference type="InterPro" id="IPR040442">
    <property type="entry name" value="Pyrv_kinase-like_dom_sf"/>
</dbReference>
<dbReference type="GO" id="GO:0030955">
    <property type="term" value="F:potassium ion binding"/>
    <property type="evidence" value="ECO:0007669"/>
    <property type="project" value="InterPro"/>
</dbReference>